<evidence type="ECO:0000313" key="3">
    <source>
        <dbReference type="EMBL" id="ETX01106.1"/>
    </source>
</evidence>
<gene>
    <name evidence="3" type="ORF">ETSY2_37830</name>
</gene>
<dbReference type="Proteomes" id="UP000019140">
    <property type="component" value="Unassembled WGS sequence"/>
</dbReference>
<evidence type="ECO:0000256" key="1">
    <source>
        <dbReference type="ARBA" id="ARBA00022737"/>
    </source>
</evidence>
<organism evidence="3 4">
    <name type="scientific">Candidatus Entotheonella gemina</name>
    <dbReference type="NCBI Taxonomy" id="1429439"/>
    <lineage>
        <taxon>Bacteria</taxon>
        <taxon>Pseudomonadati</taxon>
        <taxon>Nitrospinota/Tectimicrobiota group</taxon>
        <taxon>Candidatus Tectimicrobiota</taxon>
        <taxon>Candidatus Entotheonellia</taxon>
        <taxon>Candidatus Entotheonellales</taxon>
        <taxon>Candidatus Entotheonellaceae</taxon>
        <taxon>Candidatus Entotheonella</taxon>
    </lineage>
</organism>
<dbReference type="InterPro" id="IPR002860">
    <property type="entry name" value="BNR_rpt"/>
</dbReference>
<dbReference type="Pfam" id="PF02012">
    <property type="entry name" value="BNR"/>
    <property type="match status" value="1"/>
</dbReference>
<evidence type="ECO:0000259" key="2">
    <source>
        <dbReference type="Pfam" id="PF15902"/>
    </source>
</evidence>
<reference evidence="3 4" key="1">
    <citation type="journal article" date="2014" name="Nature">
        <title>An environmental bacterial taxon with a large and distinct metabolic repertoire.</title>
        <authorList>
            <person name="Wilson M.C."/>
            <person name="Mori T."/>
            <person name="Ruckert C."/>
            <person name="Uria A.R."/>
            <person name="Helf M.J."/>
            <person name="Takada K."/>
            <person name="Gernert C."/>
            <person name="Steffens U.A."/>
            <person name="Heycke N."/>
            <person name="Schmitt S."/>
            <person name="Rinke C."/>
            <person name="Helfrich E.J."/>
            <person name="Brachmann A.O."/>
            <person name="Gurgui C."/>
            <person name="Wakimoto T."/>
            <person name="Kracht M."/>
            <person name="Crusemann M."/>
            <person name="Hentschel U."/>
            <person name="Abe I."/>
            <person name="Matsunaga S."/>
            <person name="Kalinowski J."/>
            <person name="Takeyama H."/>
            <person name="Piel J."/>
        </authorList>
    </citation>
    <scope>NUCLEOTIDE SEQUENCE [LARGE SCALE GENOMIC DNA]</scope>
    <source>
        <strain evidence="4">TSY2</strain>
    </source>
</reference>
<dbReference type="InterPro" id="IPR015943">
    <property type="entry name" value="WD40/YVTN_repeat-like_dom_sf"/>
</dbReference>
<dbReference type="InterPro" id="IPR031778">
    <property type="entry name" value="Sortilin_N"/>
</dbReference>
<accession>W4LTQ4</accession>
<sequence>MDKTVMLVGTIGQGVMRSADQGESWQRIGIYQGLHSDAMVRTLAHHPQRPEVVYAGTDKGLYRSDNAGESWEHMDSPLSPYAVWALTIDSQQPEHMLAGTGTPNRSTLFQSGDGGQTWEERQAAIADECPNVGIPRVTGIAIDPVNRGHIWMGIEVDGVRHSSDGGQTWETINGAIPNPDVHSVAVAPGPPKTIFVVVNNEVYTSTDDGASWTALHIREIFPWSYPRSIFVPPDQPQTVFLTIGDTTPGRIGTVMRSKDVGQTWESLPLSTPPNSAMWSVHARPDAPDVMLAGSRYGYLYRSDDGGDTWHKLWRELSEINSLLAIPA</sequence>
<dbReference type="GO" id="GO:0010411">
    <property type="term" value="P:xyloglucan metabolic process"/>
    <property type="evidence" value="ECO:0007669"/>
    <property type="project" value="TreeGrafter"/>
</dbReference>
<keyword evidence="4" id="KW-1185">Reference proteome</keyword>
<dbReference type="InterPro" id="IPR052025">
    <property type="entry name" value="Xyloglucanase_GH74"/>
</dbReference>
<dbReference type="EMBL" id="AZHX01001658">
    <property type="protein sequence ID" value="ETX01106.1"/>
    <property type="molecule type" value="Genomic_DNA"/>
</dbReference>
<dbReference type="HOGENOM" id="CLU_058803_0_0_7"/>
<evidence type="ECO:0000313" key="4">
    <source>
        <dbReference type="Proteomes" id="UP000019140"/>
    </source>
</evidence>
<feature type="domain" description="Sortilin N-terminal" evidence="2">
    <location>
        <begin position="15"/>
        <end position="124"/>
    </location>
</feature>
<protein>
    <recommendedName>
        <fullName evidence="2">Sortilin N-terminal domain-containing protein</fullName>
    </recommendedName>
</protein>
<dbReference type="PANTHER" id="PTHR43739:SF5">
    <property type="entry name" value="EXO-ALPHA-SIALIDASE"/>
    <property type="match status" value="1"/>
</dbReference>
<dbReference type="AlphaFoldDB" id="W4LTQ4"/>
<dbReference type="PANTHER" id="PTHR43739">
    <property type="entry name" value="XYLOGLUCANASE (EUROFUNG)"/>
    <property type="match status" value="1"/>
</dbReference>
<keyword evidence="1" id="KW-0677">Repeat</keyword>
<comment type="caution">
    <text evidence="3">The sequence shown here is derived from an EMBL/GenBank/DDBJ whole genome shotgun (WGS) entry which is preliminary data.</text>
</comment>
<dbReference type="Gene3D" id="2.130.10.10">
    <property type="entry name" value="YVTN repeat-like/Quinoprotein amine dehydrogenase"/>
    <property type="match status" value="2"/>
</dbReference>
<dbReference type="Pfam" id="PF15902">
    <property type="entry name" value="Sortilin-Vps10"/>
    <property type="match status" value="1"/>
</dbReference>
<dbReference type="CDD" id="cd15482">
    <property type="entry name" value="Sialidase_non-viral"/>
    <property type="match status" value="1"/>
</dbReference>
<dbReference type="SUPFAM" id="SSF110296">
    <property type="entry name" value="Oligoxyloglucan reducing end-specific cellobiohydrolase"/>
    <property type="match status" value="1"/>
</dbReference>
<name>W4LTQ4_9BACT</name>
<proteinExistence type="predicted"/>